<evidence type="ECO:0000313" key="2">
    <source>
        <dbReference type="Proteomes" id="UP000783588"/>
    </source>
</evidence>
<keyword evidence="2" id="KW-1185">Reference proteome</keyword>
<reference evidence="1 2" key="1">
    <citation type="submission" date="2021-06" db="EMBL/GenBank/DDBJ databases">
        <authorList>
            <person name="Sun Q."/>
            <person name="Li D."/>
        </authorList>
    </citation>
    <scope>NUCLEOTIDE SEQUENCE [LARGE SCALE GENOMIC DNA]</scope>
    <source>
        <strain evidence="1 2">MSJd-7</strain>
    </source>
</reference>
<dbReference type="Proteomes" id="UP000783588">
    <property type="component" value="Unassembled WGS sequence"/>
</dbReference>
<comment type="caution">
    <text evidence="1">The sequence shown here is derived from an EMBL/GenBank/DDBJ whole genome shotgun (WGS) entry which is preliminary data.</text>
</comment>
<proteinExistence type="predicted"/>
<evidence type="ECO:0000313" key="1">
    <source>
        <dbReference type="EMBL" id="MBU5489142.1"/>
    </source>
</evidence>
<dbReference type="EMBL" id="JAHLQI010000001">
    <property type="protein sequence ID" value="MBU5489142.1"/>
    <property type="molecule type" value="Genomic_DNA"/>
</dbReference>
<name>A0ABS6EPJ0_9FIRM</name>
<accession>A0ABS6EPJ0</accession>
<organism evidence="1 2">
    <name type="scientific">Butyricicoccus intestinisimiae</name>
    <dbReference type="NCBI Taxonomy" id="2841509"/>
    <lineage>
        <taxon>Bacteria</taxon>
        <taxon>Bacillati</taxon>
        <taxon>Bacillota</taxon>
        <taxon>Clostridia</taxon>
        <taxon>Eubacteriales</taxon>
        <taxon>Butyricicoccaceae</taxon>
        <taxon>Butyricicoccus</taxon>
    </lineage>
</organism>
<dbReference type="RefSeq" id="WP_216468755.1">
    <property type="nucleotide sequence ID" value="NZ_JAHLQI010000001.1"/>
</dbReference>
<protein>
    <submittedName>
        <fullName evidence="1">Uncharacterized protein</fullName>
    </submittedName>
</protein>
<sequence>MSKIIGELNAGICGSTNTANMTGTIGNGVVKYDSSTELYTGEYDIVPKAAEEQKLPCAGKKMEKDVTVQKVPYYETSNDTGITVYIASEV</sequence>
<gene>
    <name evidence="1" type="ORF">KQI75_00630</name>
</gene>